<proteinExistence type="predicted"/>
<sequence length="253" mass="29196">MHATLQTLWQETHERDPVRQRLFHVLRQSIIQMVLAPGQALSEKELADTFSVSRQPVREAFIRLSEAGLVEVKPQRGTYVVKISQRAVLEARFVREAVEVAIVKMAAEKGLDPGVLTDLHDLLARQRRCIEPNDNERFYRLDETFHRTLSLGVKQQAAWKVIEEVRAQLDRVRYLSVPHSTPLERLVDQHASIVAAIEERDASRAEQAMSLHLREILVSMPDLVRRFPNLFEAQENQRFDEQENPALKQEAIQ</sequence>
<dbReference type="InterPro" id="IPR008920">
    <property type="entry name" value="TF_FadR/GntR_C"/>
</dbReference>
<dbReference type="Proteomes" id="UP001321125">
    <property type="component" value="Unassembled WGS sequence"/>
</dbReference>
<dbReference type="Pfam" id="PF00392">
    <property type="entry name" value="GntR"/>
    <property type="match status" value="1"/>
</dbReference>
<dbReference type="InterPro" id="IPR036388">
    <property type="entry name" value="WH-like_DNA-bd_sf"/>
</dbReference>
<dbReference type="SUPFAM" id="SSF48008">
    <property type="entry name" value="GntR ligand-binding domain-like"/>
    <property type="match status" value="1"/>
</dbReference>
<dbReference type="InterPro" id="IPR036390">
    <property type="entry name" value="WH_DNA-bd_sf"/>
</dbReference>
<dbReference type="RefSeq" id="WP_085918994.1">
    <property type="nucleotide sequence ID" value="NZ_JAKNQT010000001.1"/>
</dbReference>
<dbReference type="InterPro" id="IPR000524">
    <property type="entry name" value="Tscrpt_reg_HTH_GntR"/>
</dbReference>
<dbReference type="SMART" id="SM00345">
    <property type="entry name" value="HTH_GNTR"/>
    <property type="match status" value="1"/>
</dbReference>
<organism evidence="5 6">
    <name type="scientific">Vreelandella janggokensis</name>
    <dbReference type="NCBI Taxonomy" id="370767"/>
    <lineage>
        <taxon>Bacteria</taxon>
        <taxon>Pseudomonadati</taxon>
        <taxon>Pseudomonadota</taxon>
        <taxon>Gammaproteobacteria</taxon>
        <taxon>Oceanospirillales</taxon>
        <taxon>Halomonadaceae</taxon>
        <taxon>Vreelandella</taxon>
    </lineage>
</organism>
<dbReference type="PROSITE" id="PS50949">
    <property type="entry name" value="HTH_GNTR"/>
    <property type="match status" value="1"/>
</dbReference>
<evidence type="ECO:0000256" key="3">
    <source>
        <dbReference type="ARBA" id="ARBA00023163"/>
    </source>
</evidence>
<dbReference type="SMART" id="SM00895">
    <property type="entry name" value="FCD"/>
    <property type="match status" value="1"/>
</dbReference>
<feature type="domain" description="HTH gntR-type" evidence="4">
    <location>
        <begin position="16"/>
        <end position="83"/>
    </location>
</feature>
<dbReference type="CDD" id="cd07377">
    <property type="entry name" value="WHTH_GntR"/>
    <property type="match status" value="1"/>
</dbReference>
<keyword evidence="2" id="KW-0238">DNA-binding</keyword>
<dbReference type="Gene3D" id="1.10.10.10">
    <property type="entry name" value="Winged helix-like DNA-binding domain superfamily/Winged helix DNA-binding domain"/>
    <property type="match status" value="1"/>
</dbReference>
<keyword evidence="3" id="KW-0804">Transcription</keyword>
<evidence type="ECO:0000313" key="6">
    <source>
        <dbReference type="Proteomes" id="UP001321125"/>
    </source>
</evidence>
<evidence type="ECO:0000256" key="2">
    <source>
        <dbReference type="ARBA" id="ARBA00023125"/>
    </source>
</evidence>
<dbReference type="PANTHER" id="PTHR43537">
    <property type="entry name" value="TRANSCRIPTIONAL REGULATOR, GNTR FAMILY"/>
    <property type="match status" value="1"/>
</dbReference>
<dbReference type="InterPro" id="IPR011711">
    <property type="entry name" value="GntR_C"/>
</dbReference>
<dbReference type="PANTHER" id="PTHR43537:SF6">
    <property type="entry name" value="HTH-TYPE TRANSCRIPTIONAL REPRESSOR RSPR"/>
    <property type="match status" value="1"/>
</dbReference>
<keyword evidence="1" id="KW-0805">Transcription regulation</keyword>
<comment type="caution">
    <text evidence="5">The sequence shown here is derived from an EMBL/GenBank/DDBJ whole genome shotgun (WGS) entry which is preliminary data.</text>
</comment>
<gene>
    <name evidence="5" type="ORF">L0635_07715</name>
</gene>
<name>A0ABT4ITH8_9GAMM</name>
<dbReference type="PRINTS" id="PR00035">
    <property type="entry name" value="HTHGNTR"/>
</dbReference>
<dbReference type="SUPFAM" id="SSF46785">
    <property type="entry name" value="Winged helix' DNA-binding domain"/>
    <property type="match status" value="1"/>
</dbReference>
<dbReference type="Gene3D" id="1.20.120.530">
    <property type="entry name" value="GntR ligand-binding domain-like"/>
    <property type="match status" value="1"/>
</dbReference>
<protein>
    <submittedName>
        <fullName evidence="5">GntR family transcriptional regulator</fullName>
    </submittedName>
</protein>
<evidence type="ECO:0000313" key="5">
    <source>
        <dbReference type="EMBL" id="MCZ0926967.1"/>
    </source>
</evidence>
<evidence type="ECO:0000256" key="1">
    <source>
        <dbReference type="ARBA" id="ARBA00023015"/>
    </source>
</evidence>
<evidence type="ECO:0000259" key="4">
    <source>
        <dbReference type="PROSITE" id="PS50949"/>
    </source>
</evidence>
<dbReference type="EMBL" id="JAKNQU010000002">
    <property type="protein sequence ID" value="MCZ0926967.1"/>
    <property type="molecule type" value="Genomic_DNA"/>
</dbReference>
<dbReference type="Pfam" id="PF07729">
    <property type="entry name" value="FCD"/>
    <property type="match status" value="1"/>
</dbReference>
<keyword evidence="6" id="KW-1185">Reference proteome</keyword>
<reference evidence="5 6" key="1">
    <citation type="submission" date="2022-02" db="EMBL/GenBank/DDBJ databases">
        <title>Study of halophilic communities from a Mexican lake.</title>
        <authorList>
            <person name="Hernandez-Soto L.M."/>
            <person name="Martinez-Abarca F."/>
            <person name="Ramirez-Saad H.C."/>
            <person name="Aguirre-Garrido J.F."/>
        </authorList>
    </citation>
    <scope>NUCLEOTIDE SEQUENCE [LARGE SCALE GENOMIC DNA]</scope>
    <source>
        <strain evidence="5 6">Hjan13</strain>
    </source>
</reference>
<accession>A0ABT4ITH8</accession>